<dbReference type="Pfam" id="PF00621">
    <property type="entry name" value="RhoGEF"/>
    <property type="match status" value="1"/>
</dbReference>
<dbReference type="InterPro" id="IPR001849">
    <property type="entry name" value="PH_domain"/>
</dbReference>
<keyword evidence="6" id="KW-1185">Reference proteome</keyword>
<evidence type="ECO:0000313" key="6">
    <source>
        <dbReference type="Proteomes" id="UP000440578"/>
    </source>
</evidence>
<dbReference type="GO" id="GO:0007165">
    <property type="term" value="P:signal transduction"/>
    <property type="evidence" value="ECO:0007669"/>
    <property type="project" value="InterPro"/>
</dbReference>
<dbReference type="EMBL" id="VIIS01002179">
    <property type="protein sequence ID" value="KAF0287625.1"/>
    <property type="molecule type" value="Genomic_DNA"/>
</dbReference>
<feature type="region of interest" description="Disordered" evidence="2">
    <location>
        <begin position="20"/>
        <end position="49"/>
    </location>
</feature>
<evidence type="ECO:0000256" key="1">
    <source>
        <dbReference type="ARBA" id="ARBA00022468"/>
    </source>
</evidence>
<dbReference type="Gene3D" id="1.20.900.10">
    <property type="entry name" value="Dbl homology (DH) domain"/>
    <property type="match status" value="1"/>
</dbReference>
<dbReference type="Pfam" id="PF00620">
    <property type="entry name" value="RhoGAP"/>
    <property type="match status" value="1"/>
</dbReference>
<dbReference type="PANTHER" id="PTHR23182:SF1">
    <property type="entry name" value="RHO GTPASE ACTIVATING PROTEIN AT 1A, ISOFORM E"/>
    <property type="match status" value="1"/>
</dbReference>
<dbReference type="PROSITE" id="PS50238">
    <property type="entry name" value="RHOGAP"/>
    <property type="match status" value="1"/>
</dbReference>
<dbReference type="PANTHER" id="PTHR23182">
    <property type="entry name" value="BREAKPOINT CLUSTER REGION PROTEIN BCR"/>
    <property type="match status" value="1"/>
</dbReference>
<dbReference type="SUPFAM" id="SSF48065">
    <property type="entry name" value="DBL homology domain (DH-domain)"/>
    <property type="match status" value="1"/>
</dbReference>
<dbReference type="GO" id="GO:0005085">
    <property type="term" value="F:guanyl-nucleotide exchange factor activity"/>
    <property type="evidence" value="ECO:0007669"/>
    <property type="project" value="InterPro"/>
</dbReference>
<dbReference type="Proteomes" id="UP000440578">
    <property type="component" value="Unassembled WGS sequence"/>
</dbReference>
<feature type="compositionally biased region" description="Low complexity" evidence="2">
    <location>
        <begin position="39"/>
        <end position="48"/>
    </location>
</feature>
<dbReference type="SMART" id="SM00324">
    <property type="entry name" value="RhoGAP"/>
    <property type="match status" value="1"/>
</dbReference>
<dbReference type="InterPro" id="IPR008936">
    <property type="entry name" value="Rho_GTPase_activation_prot"/>
</dbReference>
<dbReference type="InterPro" id="IPR000219">
    <property type="entry name" value="DH_dom"/>
</dbReference>
<dbReference type="InterPro" id="IPR037769">
    <property type="entry name" value="Abr/Bcr"/>
</dbReference>
<feature type="domain" description="Rho-GAP" evidence="4">
    <location>
        <begin position="596"/>
        <end position="785"/>
    </location>
</feature>
<dbReference type="Pfam" id="PF19057">
    <property type="entry name" value="PH_19"/>
    <property type="match status" value="1"/>
</dbReference>
<reference evidence="5 6" key="1">
    <citation type="submission" date="2019-07" db="EMBL/GenBank/DDBJ databases">
        <title>Draft genome assembly of a fouling barnacle, Amphibalanus amphitrite (Darwin, 1854): The first reference genome for Thecostraca.</title>
        <authorList>
            <person name="Kim W."/>
        </authorList>
    </citation>
    <scope>NUCLEOTIDE SEQUENCE [LARGE SCALE GENOMIC DNA]</scope>
    <source>
        <strain evidence="5">SNU_AA5</strain>
        <tissue evidence="5">Soma without cirri and trophi</tissue>
    </source>
</reference>
<dbReference type="InterPro" id="IPR011993">
    <property type="entry name" value="PH-like_dom_sf"/>
</dbReference>
<accession>A0A6A4V208</accession>
<proteinExistence type="predicted"/>
<dbReference type="SUPFAM" id="SSF49562">
    <property type="entry name" value="C2 domain (Calcium/lipid-binding domain, CaLB)"/>
    <property type="match status" value="1"/>
</dbReference>
<dbReference type="GO" id="GO:0005096">
    <property type="term" value="F:GTPase activator activity"/>
    <property type="evidence" value="ECO:0007669"/>
    <property type="project" value="UniProtKB-KW"/>
</dbReference>
<dbReference type="CDD" id="cd00160">
    <property type="entry name" value="RhoGEF"/>
    <property type="match status" value="1"/>
</dbReference>
<dbReference type="Gene3D" id="1.10.555.10">
    <property type="entry name" value="Rho GTPase activation protein"/>
    <property type="match status" value="1"/>
</dbReference>
<dbReference type="InterPro" id="IPR000198">
    <property type="entry name" value="RhoGAP_dom"/>
</dbReference>
<dbReference type="SMART" id="SM00233">
    <property type="entry name" value="PH"/>
    <property type="match status" value="1"/>
</dbReference>
<dbReference type="SUPFAM" id="SSF50729">
    <property type="entry name" value="PH domain-like"/>
    <property type="match status" value="1"/>
</dbReference>
<feature type="domain" description="DH" evidence="3">
    <location>
        <begin position="52"/>
        <end position="242"/>
    </location>
</feature>
<dbReference type="PROSITE" id="PS50010">
    <property type="entry name" value="DH_2"/>
    <property type="match status" value="1"/>
</dbReference>
<dbReference type="Gene3D" id="2.30.29.30">
    <property type="entry name" value="Pleckstrin-homology domain (PH domain)/Phosphotyrosine-binding domain (PTB)"/>
    <property type="match status" value="1"/>
</dbReference>
<keyword evidence="1" id="KW-0343">GTPase activation</keyword>
<evidence type="ECO:0000256" key="2">
    <source>
        <dbReference type="SAM" id="MobiDB-lite"/>
    </source>
</evidence>
<name>A0A6A4V208_AMPAM</name>
<dbReference type="InterPro" id="IPR035899">
    <property type="entry name" value="DBL_dom_sf"/>
</dbReference>
<evidence type="ECO:0000259" key="4">
    <source>
        <dbReference type="PROSITE" id="PS50238"/>
    </source>
</evidence>
<protein>
    <submittedName>
        <fullName evidence="5">Active breakpoint cluster region-related protein</fullName>
    </submittedName>
</protein>
<dbReference type="SUPFAM" id="SSF48350">
    <property type="entry name" value="GTPase activation domain, GAP"/>
    <property type="match status" value="1"/>
</dbReference>
<dbReference type="SMART" id="SM00325">
    <property type="entry name" value="RhoGEF"/>
    <property type="match status" value="1"/>
</dbReference>
<gene>
    <name evidence="5" type="primary">abr</name>
    <name evidence="5" type="ORF">FJT64_014007</name>
</gene>
<dbReference type="AlphaFoldDB" id="A0A6A4V208"/>
<dbReference type="GO" id="GO:0016020">
    <property type="term" value="C:membrane"/>
    <property type="evidence" value="ECO:0007669"/>
    <property type="project" value="TreeGrafter"/>
</dbReference>
<sequence>MHEGNRPELSLCLWGGVYRSPSDSPSAPPLPSPSRRESSVGQGQSESQRISTYRRVVKNVLDSETMYVECLNVTTQYMKVLNATIGTSRPVISQDDFNSIFFKIPELYKLHSDFLDGLRAATTNWDGYAPIGPRFKQLAENMGVYGAYLQNYQHALETVRRCSANSAEFAEITRCIKLRSLQGQTPSLEELLHKPVARVQQNAPVLHDLLKYLPPSHPDHRTMGLAHALTMTQSFISKYNVAASNQPRADRMQRHVVKNSFIVELVDNHRKLRHLFLFNDVIVCAKYKASGRGDKFTFEVKWLIPLAEIVCSCDDLPADPRADPAGNSSLVTLKSQASTVRDQIRAQERYYGLQGKRSDQKTEKQRKKLAELESQLVTASPNLPFRVCSRNGKQNALFFLSSDFDRTQWQEAIHVLQTNTPPSLQAQPVSFDEVQSWITTCRKDLQTNMGSYLMRTGRDESLLVGDLHIKVQQLSGLAEEADMFICFEIDSYGHFFRKAKTKPMRGIAPQWNEDFILELDGSHSLRILCYENCPRDGPVLRGRSRTELSRTWLTTSMQERTISLEGLSLTVSVKYASYEMTKRRPPAGKSNRLFGSKIQDVCRREDRSVPFIITSCLREVERRGTNETGVYRVSGSATDINRLKKLYETNIYEAEQLIKEVDIHSVTGLLKLYLRELPEALFTDGLYGMFFDAFSSPDLPLRRRRLLQLFSQLPQLNQSIIVYLIEHLIKVNKAEVFNKMSLHNLATVFGPTLLRPGPQADSAVQPDLLAAGTVDVMAQAGILYFFLQRRSNGEPIQVVVDGADS</sequence>
<evidence type="ECO:0000313" key="5">
    <source>
        <dbReference type="EMBL" id="KAF0287625.1"/>
    </source>
</evidence>
<comment type="caution">
    <text evidence="5">The sequence shown here is derived from an EMBL/GenBank/DDBJ whole genome shotgun (WGS) entry which is preliminary data.</text>
</comment>
<evidence type="ECO:0000259" key="3">
    <source>
        <dbReference type="PROSITE" id="PS50010"/>
    </source>
</evidence>
<organism evidence="5 6">
    <name type="scientific">Amphibalanus amphitrite</name>
    <name type="common">Striped barnacle</name>
    <name type="synonym">Balanus amphitrite</name>
    <dbReference type="NCBI Taxonomy" id="1232801"/>
    <lineage>
        <taxon>Eukaryota</taxon>
        <taxon>Metazoa</taxon>
        <taxon>Ecdysozoa</taxon>
        <taxon>Arthropoda</taxon>
        <taxon>Crustacea</taxon>
        <taxon>Multicrustacea</taxon>
        <taxon>Cirripedia</taxon>
        <taxon>Thoracica</taxon>
        <taxon>Thoracicalcarea</taxon>
        <taxon>Balanomorpha</taxon>
        <taxon>Balanoidea</taxon>
        <taxon>Balanidae</taxon>
        <taxon>Amphibalaninae</taxon>
        <taxon>Amphibalanus</taxon>
    </lineage>
</organism>
<dbReference type="OrthoDB" id="2155291at2759"/>
<dbReference type="InterPro" id="IPR035892">
    <property type="entry name" value="C2_domain_sf"/>
</dbReference>